<organism evidence="1 2">
    <name type="scientific">Embleya scabrispora</name>
    <dbReference type="NCBI Taxonomy" id="159449"/>
    <lineage>
        <taxon>Bacteria</taxon>
        <taxon>Bacillati</taxon>
        <taxon>Actinomycetota</taxon>
        <taxon>Actinomycetes</taxon>
        <taxon>Kitasatosporales</taxon>
        <taxon>Streptomycetaceae</taxon>
        <taxon>Embleya</taxon>
    </lineage>
</organism>
<evidence type="ECO:0000313" key="1">
    <source>
        <dbReference type="EMBL" id="OPC79930.1"/>
    </source>
</evidence>
<proteinExistence type="predicted"/>
<protein>
    <submittedName>
        <fullName evidence="1">Uncharacterized protein</fullName>
    </submittedName>
</protein>
<gene>
    <name evidence="1" type="ORF">B4N89_02305</name>
</gene>
<accession>A0A1T3NTB9</accession>
<comment type="caution">
    <text evidence="1">The sequence shown here is derived from an EMBL/GenBank/DDBJ whole genome shotgun (WGS) entry which is preliminary data.</text>
</comment>
<dbReference type="AlphaFoldDB" id="A0A1T3NTB9"/>
<dbReference type="RefSeq" id="WP_078974197.1">
    <property type="nucleotide sequence ID" value="NZ_MWQN01000001.1"/>
</dbReference>
<dbReference type="Proteomes" id="UP000190037">
    <property type="component" value="Unassembled WGS sequence"/>
</dbReference>
<sequence>MPALPQNTEDRLRRIEEGLRLLAGRANIRPALDEILAGRVRIGEGGTLWVEAPSGEPVLATGLYAAGKYGVYAGRSDGSGAALVIGGEDAEVRQMIRIFPRPAGHEAIVMDDAFDDGWLGRPWIPYPLPTSVFATDWPSTTGGSWGAVSRSYAPRQHSHIVVFGSAYADAGTTGQMRLVINGSQYGPTVAVPSGGFGSLDWRGPLGAGAWGDLLTIEVQCQRTGGGGSVYAHLSELYGVNS</sequence>
<dbReference type="OrthoDB" id="3672045at2"/>
<keyword evidence="2" id="KW-1185">Reference proteome</keyword>
<name>A0A1T3NTB9_9ACTN</name>
<reference evidence="1 2" key="1">
    <citation type="submission" date="2017-03" db="EMBL/GenBank/DDBJ databases">
        <title>Draft genome sequence of Streptomyces scabrisporus NF3, endophyte isolated from Amphipterygium adstringens.</title>
        <authorList>
            <person name="Vazquez M."/>
            <person name="Ceapa C.D."/>
            <person name="Rodriguez Luna D."/>
            <person name="Sanchez Esquivel S."/>
        </authorList>
    </citation>
    <scope>NUCLEOTIDE SEQUENCE [LARGE SCALE GENOMIC DNA]</scope>
    <source>
        <strain evidence="1 2">NF3</strain>
    </source>
</reference>
<dbReference type="STRING" id="159449.B4N89_02305"/>
<evidence type="ECO:0000313" key="2">
    <source>
        <dbReference type="Proteomes" id="UP000190037"/>
    </source>
</evidence>
<dbReference type="EMBL" id="MWQN01000001">
    <property type="protein sequence ID" value="OPC79930.1"/>
    <property type="molecule type" value="Genomic_DNA"/>
</dbReference>